<evidence type="ECO:0000259" key="1">
    <source>
        <dbReference type="Pfam" id="PF13468"/>
    </source>
</evidence>
<dbReference type="InterPro" id="IPR025870">
    <property type="entry name" value="Glyoxalase-like_dom"/>
</dbReference>
<name>A0A3M6WSW8_HORWE</name>
<dbReference type="EMBL" id="QWIJ01000531">
    <property type="protein sequence ID" value="RMX81288.1"/>
    <property type="molecule type" value="Genomic_DNA"/>
</dbReference>
<accession>A0A3M6WSW8</accession>
<protein>
    <recommendedName>
        <fullName evidence="1">Glyoxalase-like domain-containing protein</fullName>
    </recommendedName>
</protein>
<dbReference type="Gene3D" id="3.10.180.10">
    <property type="entry name" value="2,3-Dihydroxybiphenyl 1,2-Dioxygenase, domain 1"/>
    <property type="match status" value="1"/>
</dbReference>
<reference evidence="2 3" key="1">
    <citation type="journal article" date="2018" name="BMC Genomics">
        <title>Genomic evidence for intraspecific hybridization in a clonal and extremely halotolerant yeast.</title>
        <authorList>
            <person name="Gostincar C."/>
            <person name="Stajich J.E."/>
            <person name="Zupancic J."/>
            <person name="Zalar P."/>
            <person name="Gunde-Cimerman N."/>
        </authorList>
    </citation>
    <scope>NUCLEOTIDE SEQUENCE [LARGE SCALE GENOMIC DNA]</scope>
    <source>
        <strain evidence="2 3">EXF-6656</strain>
    </source>
</reference>
<dbReference type="Proteomes" id="UP000281245">
    <property type="component" value="Unassembled WGS sequence"/>
</dbReference>
<evidence type="ECO:0000313" key="3">
    <source>
        <dbReference type="Proteomes" id="UP000281245"/>
    </source>
</evidence>
<dbReference type="OrthoDB" id="408973at2759"/>
<gene>
    <name evidence="2" type="ORF">D0869_06922</name>
</gene>
<proteinExistence type="predicted"/>
<organism evidence="2 3">
    <name type="scientific">Hortaea werneckii</name>
    <name type="common">Black yeast</name>
    <name type="synonym">Cladosporium werneckii</name>
    <dbReference type="NCBI Taxonomy" id="91943"/>
    <lineage>
        <taxon>Eukaryota</taxon>
        <taxon>Fungi</taxon>
        <taxon>Dikarya</taxon>
        <taxon>Ascomycota</taxon>
        <taxon>Pezizomycotina</taxon>
        <taxon>Dothideomycetes</taxon>
        <taxon>Dothideomycetidae</taxon>
        <taxon>Mycosphaerellales</taxon>
        <taxon>Teratosphaeriaceae</taxon>
        <taxon>Hortaea</taxon>
    </lineage>
</organism>
<comment type="caution">
    <text evidence="2">The sequence shown here is derived from an EMBL/GenBank/DDBJ whole genome shotgun (WGS) entry which is preliminary data.</text>
</comment>
<sequence length="228" mass="25809">MAQILFRDGTYLELIAFVHDHPERRKGYWWDMPYGIVDLALTTCEPSDLLALQRRLAALGSRVSYATTREGGQVTLGTQELKWRVDFSDGVQRGAMRFFWEDLTPHFRRVPAVNGNTHHPCDADGISGIDDEVAESLYKRLVPALAAATNSSATKRGRHPFATPFEIGRLEQETVRLVKRLRDDDKQVQMKVMIQCLGRKPNVERRVGDGVVLIDFVNGESSKVVREE</sequence>
<dbReference type="InterPro" id="IPR029068">
    <property type="entry name" value="Glyas_Bleomycin-R_OHBP_Dase"/>
</dbReference>
<evidence type="ECO:0000313" key="2">
    <source>
        <dbReference type="EMBL" id="RMX81288.1"/>
    </source>
</evidence>
<dbReference type="AlphaFoldDB" id="A0A3M6WSW8"/>
<dbReference type="Pfam" id="PF13468">
    <property type="entry name" value="Glyoxalase_3"/>
    <property type="match status" value="1"/>
</dbReference>
<feature type="domain" description="Glyoxalase-like" evidence="1">
    <location>
        <begin position="4"/>
        <end position="134"/>
    </location>
</feature>